<dbReference type="PROSITE" id="PS50110">
    <property type="entry name" value="RESPONSE_REGULATORY"/>
    <property type="match status" value="1"/>
</dbReference>
<dbReference type="InterPro" id="IPR001789">
    <property type="entry name" value="Sig_transdc_resp-reg_receiver"/>
</dbReference>
<keyword evidence="3" id="KW-0238">DNA-binding</keyword>
<dbReference type="EMBL" id="PZZP01000001">
    <property type="protein sequence ID" value="PTM57932.1"/>
    <property type="molecule type" value="Genomic_DNA"/>
</dbReference>
<dbReference type="CDD" id="cd19930">
    <property type="entry name" value="REC_DesR-like"/>
    <property type="match status" value="1"/>
</dbReference>
<keyword evidence="2" id="KW-0805">Transcription regulation</keyword>
<protein>
    <submittedName>
        <fullName evidence="8">LuxR family two component transcriptional regulator</fullName>
    </submittedName>
</protein>
<proteinExistence type="predicted"/>
<gene>
    <name evidence="8" type="ORF">C8J48_0501</name>
</gene>
<dbReference type="SMART" id="SM00448">
    <property type="entry name" value="REC"/>
    <property type="match status" value="1"/>
</dbReference>
<keyword evidence="9" id="KW-1185">Reference proteome</keyword>
<dbReference type="InterPro" id="IPR016032">
    <property type="entry name" value="Sig_transdc_resp-reg_C-effctor"/>
</dbReference>
<feature type="domain" description="HTH luxR-type" evidence="6">
    <location>
        <begin position="134"/>
        <end position="199"/>
    </location>
</feature>
<dbReference type="PANTHER" id="PTHR43214:SF42">
    <property type="entry name" value="TRANSCRIPTIONAL REGULATORY PROTEIN DESR"/>
    <property type="match status" value="1"/>
</dbReference>
<dbReference type="Proteomes" id="UP000241639">
    <property type="component" value="Unassembled WGS sequence"/>
</dbReference>
<comment type="caution">
    <text evidence="8">The sequence shown here is derived from an EMBL/GenBank/DDBJ whole genome shotgun (WGS) entry which is preliminary data.</text>
</comment>
<dbReference type="OrthoDB" id="9780153at2"/>
<keyword evidence="4" id="KW-0804">Transcription</keyword>
<feature type="domain" description="Response regulatory" evidence="7">
    <location>
        <begin position="3"/>
        <end position="119"/>
    </location>
</feature>
<sequence>MIRIVIAEDQQMLRGALTSLLQLEEDIEVVAQVANGKDALDMIEHHQPDICLLDIEIPMMTGLQVAAQIRHRQWPCKIMIVTTFARPGYLQKATEMQVDGYLLKDEPIDTLVDAIRKVMKGEKVISPELAVALFQHEENPLTEREREVLRLVKQGKSTRQIAQVLFLTTGTIRNYLSAAIQKMEANSRQQAIIKAEEKGWI</sequence>
<evidence type="ECO:0000256" key="2">
    <source>
        <dbReference type="ARBA" id="ARBA00023015"/>
    </source>
</evidence>
<dbReference type="GO" id="GO:0006355">
    <property type="term" value="P:regulation of DNA-templated transcription"/>
    <property type="evidence" value="ECO:0007669"/>
    <property type="project" value="InterPro"/>
</dbReference>
<feature type="modified residue" description="4-aspartylphosphate" evidence="5">
    <location>
        <position position="54"/>
    </location>
</feature>
<dbReference type="CDD" id="cd06170">
    <property type="entry name" value="LuxR_C_like"/>
    <property type="match status" value="1"/>
</dbReference>
<reference evidence="8 9" key="1">
    <citation type="submission" date="2018-04" db="EMBL/GenBank/DDBJ databases">
        <title>Genomic Encyclopedia of Archaeal and Bacterial Type Strains, Phase II (KMG-II): from individual species to whole genera.</title>
        <authorList>
            <person name="Goeker M."/>
        </authorList>
    </citation>
    <scope>NUCLEOTIDE SEQUENCE [LARGE SCALE GENOMIC DNA]</scope>
    <source>
        <strain evidence="8 9">DSM 45169</strain>
    </source>
</reference>
<dbReference type="Gene3D" id="3.40.50.2300">
    <property type="match status" value="1"/>
</dbReference>
<dbReference type="InterPro" id="IPR000792">
    <property type="entry name" value="Tscrpt_reg_LuxR_C"/>
</dbReference>
<dbReference type="PROSITE" id="PS00622">
    <property type="entry name" value="HTH_LUXR_1"/>
    <property type="match status" value="1"/>
</dbReference>
<evidence type="ECO:0000313" key="8">
    <source>
        <dbReference type="EMBL" id="PTM57932.1"/>
    </source>
</evidence>
<evidence type="ECO:0000256" key="5">
    <source>
        <dbReference type="PROSITE-ProRule" id="PRU00169"/>
    </source>
</evidence>
<dbReference type="GO" id="GO:0000160">
    <property type="term" value="P:phosphorelay signal transduction system"/>
    <property type="evidence" value="ECO:0007669"/>
    <property type="project" value="InterPro"/>
</dbReference>
<evidence type="ECO:0000256" key="1">
    <source>
        <dbReference type="ARBA" id="ARBA00022553"/>
    </source>
</evidence>
<organism evidence="8 9">
    <name type="scientific">Desmospora activa DSM 45169</name>
    <dbReference type="NCBI Taxonomy" id="1121389"/>
    <lineage>
        <taxon>Bacteria</taxon>
        <taxon>Bacillati</taxon>
        <taxon>Bacillota</taxon>
        <taxon>Bacilli</taxon>
        <taxon>Bacillales</taxon>
        <taxon>Thermoactinomycetaceae</taxon>
        <taxon>Desmospora</taxon>
    </lineage>
</organism>
<dbReference type="InterPro" id="IPR039420">
    <property type="entry name" value="WalR-like"/>
</dbReference>
<evidence type="ECO:0000256" key="3">
    <source>
        <dbReference type="ARBA" id="ARBA00023125"/>
    </source>
</evidence>
<dbReference type="AlphaFoldDB" id="A0A2T4Z7R2"/>
<dbReference type="Pfam" id="PF00072">
    <property type="entry name" value="Response_reg"/>
    <property type="match status" value="1"/>
</dbReference>
<dbReference type="PANTHER" id="PTHR43214">
    <property type="entry name" value="TWO-COMPONENT RESPONSE REGULATOR"/>
    <property type="match status" value="1"/>
</dbReference>
<dbReference type="PROSITE" id="PS50043">
    <property type="entry name" value="HTH_LUXR_2"/>
    <property type="match status" value="1"/>
</dbReference>
<dbReference type="RefSeq" id="WP_107724796.1">
    <property type="nucleotide sequence ID" value="NZ_PZZP01000001.1"/>
</dbReference>
<dbReference type="SUPFAM" id="SSF52172">
    <property type="entry name" value="CheY-like"/>
    <property type="match status" value="1"/>
</dbReference>
<dbReference type="InterPro" id="IPR011006">
    <property type="entry name" value="CheY-like_superfamily"/>
</dbReference>
<dbReference type="Pfam" id="PF00196">
    <property type="entry name" value="GerE"/>
    <property type="match status" value="1"/>
</dbReference>
<dbReference type="PRINTS" id="PR00038">
    <property type="entry name" value="HTHLUXR"/>
</dbReference>
<dbReference type="GO" id="GO:0003677">
    <property type="term" value="F:DNA binding"/>
    <property type="evidence" value="ECO:0007669"/>
    <property type="project" value="UniProtKB-KW"/>
</dbReference>
<keyword evidence="1 5" id="KW-0597">Phosphoprotein</keyword>
<name>A0A2T4Z7R2_9BACL</name>
<accession>A0A2T4Z7R2</accession>
<evidence type="ECO:0000259" key="7">
    <source>
        <dbReference type="PROSITE" id="PS50110"/>
    </source>
</evidence>
<evidence type="ECO:0000259" key="6">
    <source>
        <dbReference type="PROSITE" id="PS50043"/>
    </source>
</evidence>
<evidence type="ECO:0000313" key="9">
    <source>
        <dbReference type="Proteomes" id="UP000241639"/>
    </source>
</evidence>
<evidence type="ECO:0000256" key="4">
    <source>
        <dbReference type="ARBA" id="ARBA00023163"/>
    </source>
</evidence>
<dbReference type="SMART" id="SM00421">
    <property type="entry name" value="HTH_LUXR"/>
    <property type="match status" value="1"/>
</dbReference>
<dbReference type="SUPFAM" id="SSF46894">
    <property type="entry name" value="C-terminal effector domain of the bipartite response regulators"/>
    <property type="match status" value="1"/>
</dbReference>